<protein>
    <submittedName>
        <fullName evidence="2">Uncharacterized protein</fullName>
    </submittedName>
</protein>
<accession>A0A9P4JWB8</accession>
<feature type="compositionally biased region" description="Low complexity" evidence="1">
    <location>
        <begin position="77"/>
        <end position="86"/>
    </location>
</feature>
<feature type="compositionally biased region" description="Basic and acidic residues" evidence="1">
    <location>
        <begin position="179"/>
        <end position="193"/>
    </location>
</feature>
<evidence type="ECO:0000313" key="2">
    <source>
        <dbReference type="EMBL" id="KAF2204409.1"/>
    </source>
</evidence>
<gene>
    <name evidence="2" type="ORF">GQ43DRAFT_494259</name>
</gene>
<proteinExistence type="predicted"/>
<dbReference type="EMBL" id="ML993877">
    <property type="protein sequence ID" value="KAF2204409.1"/>
    <property type="molecule type" value="Genomic_DNA"/>
</dbReference>
<sequence>MSSSAGGGPSTAEQPDKRRSLGKYVKRMSSVFKRNKTSKQSTPKTPAVPSTLADSSSAPAIEATAKLPSVLEPAPTPTAEPIATPDAPSPITQTLNRSALQQERARALFAKYGLTLESHEWITSPGALSVDVKRVEKPIRMRVHRSCHHCGTTFGADKACSNCEHKRCKKCPRFPKKRTPGEKSAKTEGEERPKKKRAALAVTSKNGNELVYQTTQQRVRRSCHKCETLFVPPTSTVCSKCHHARCTKCPRDPAKLEKWQHGYLGDVEGDEEGDGEGDFEKELAQMRRMVRKPRIRVRWTCEECSTVFLEGSAQCPGCGHERCEKCTRKPLKRIKKEKEFDPDLVQAVEAKLKALGVGKNHPQTVGGG</sequence>
<dbReference type="AlphaFoldDB" id="A0A9P4JWB8"/>
<evidence type="ECO:0000256" key="1">
    <source>
        <dbReference type="SAM" id="MobiDB-lite"/>
    </source>
</evidence>
<feature type="region of interest" description="Disordered" evidence="1">
    <location>
        <begin position="1"/>
        <end position="91"/>
    </location>
</feature>
<dbReference type="OrthoDB" id="5370011at2759"/>
<reference evidence="2" key="1">
    <citation type="journal article" date="2020" name="Stud. Mycol.">
        <title>101 Dothideomycetes genomes: a test case for predicting lifestyles and emergence of pathogens.</title>
        <authorList>
            <person name="Haridas S."/>
            <person name="Albert R."/>
            <person name="Binder M."/>
            <person name="Bloem J."/>
            <person name="Labutti K."/>
            <person name="Salamov A."/>
            <person name="Andreopoulos B."/>
            <person name="Baker S."/>
            <person name="Barry K."/>
            <person name="Bills G."/>
            <person name="Bluhm B."/>
            <person name="Cannon C."/>
            <person name="Castanera R."/>
            <person name="Culley D."/>
            <person name="Daum C."/>
            <person name="Ezra D."/>
            <person name="Gonzalez J."/>
            <person name="Henrissat B."/>
            <person name="Kuo A."/>
            <person name="Liang C."/>
            <person name="Lipzen A."/>
            <person name="Lutzoni F."/>
            <person name="Magnuson J."/>
            <person name="Mondo S."/>
            <person name="Nolan M."/>
            <person name="Ohm R."/>
            <person name="Pangilinan J."/>
            <person name="Park H.-J."/>
            <person name="Ramirez L."/>
            <person name="Alfaro M."/>
            <person name="Sun H."/>
            <person name="Tritt A."/>
            <person name="Yoshinaga Y."/>
            <person name="Zwiers L.-H."/>
            <person name="Turgeon B."/>
            <person name="Goodwin S."/>
            <person name="Spatafora J."/>
            <person name="Crous P."/>
            <person name="Grigoriev I."/>
        </authorList>
    </citation>
    <scope>NUCLEOTIDE SEQUENCE</scope>
    <source>
        <strain evidence="2">ATCC 74209</strain>
    </source>
</reference>
<organism evidence="2 3">
    <name type="scientific">Delitschia confertaspora ATCC 74209</name>
    <dbReference type="NCBI Taxonomy" id="1513339"/>
    <lineage>
        <taxon>Eukaryota</taxon>
        <taxon>Fungi</taxon>
        <taxon>Dikarya</taxon>
        <taxon>Ascomycota</taxon>
        <taxon>Pezizomycotina</taxon>
        <taxon>Dothideomycetes</taxon>
        <taxon>Pleosporomycetidae</taxon>
        <taxon>Pleosporales</taxon>
        <taxon>Delitschiaceae</taxon>
        <taxon>Delitschia</taxon>
    </lineage>
</organism>
<evidence type="ECO:0000313" key="3">
    <source>
        <dbReference type="Proteomes" id="UP000799536"/>
    </source>
</evidence>
<dbReference type="Proteomes" id="UP000799536">
    <property type="component" value="Unassembled WGS sequence"/>
</dbReference>
<name>A0A9P4JWB8_9PLEO</name>
<feature type="region of interest" description="Disordered" evidence="1">
    <location>
        <begin position="174"/>
        <end position="198"/>
    </location>
</feature>
<keyword evidence="3" id="KW-1185">Reference proteome</keyword>
<comment type="caution">
    <text evidence="2">The sequence shown here is derived from an EMBL/GenBank/DDBJ whole genome shotgun (WGS) entry which is preliminary data.</text>
</comment>